<evidence type="ECO:0000313" key="4">
    <source>
        <dbReference type="WBParaSite" id="TCONS_00013104.p1"/>
    </source>
</evidence>
<dbReference type="AlphaFoldDB" id="A0A0K0E5X6"/>
<organism evidence="3">
    <name type="scientific">Strongyloides stercoralis</name>
    <name type="common">Threadworm</name>
    <dbReference type="NCBI Taxonomy" id="6248"/>
    <lineage>
        <taxon>Eukaryota</taxon>
        <taxon>Metazoa</taxon>
        <taxon>Ecdysozoa</taxon>
        <taxon>Nematoda</taxon>
        <taxon>Chromadorea</taxon>
        <taxon>Rhabditida</taxon>
        <taxon>Tylenchina</taxon>
        <taxon>Panagrolaimomorpha</taxon>
        <taxon>Strongyloidoidea</taxon>
        <taxon>Strongyloididae</taxon>
        <taxon>Strongyloides</taxon>
    </lineage>
</organism>
<proteinExistence type="predicted"/>
<evidence type="ECO:0000313" key="3">
    <source>
        <dbReference type="WBParaSite" id="SSTP_0000491100.1"/>
    </source>
</evidence>
<name>A0A0K0E5X6_STRER</name>
<sequence>MIFIGKMIIFLEFIYIINAYDEFRKKNMKENYLFYQNLLPMQKKSFDVKINYIKDCCAFIDKKGIYGTKSAQDNIQSKCIILLSTPSFNENMYLKFITSNVICKYYPNLHLNLTFPESNKKLKIEYCSMKNNKFPIYYKKAILEYEVIGLPIKFKLDFFSFDPVCGSKIQNYQIGQVITLKKPFNFQKPCRLILPGNSMLKILSYNFNFSDFISCIKFYNGRNYNEAIDNKKEICSNSITTNEEFKNFFDVSCSQGELVIDTFINNLNDDGLYKNTNFNETSITFIITKLPESDLSLLNSFSC</sequence>
<evidence type="ECO:0000313" key="2">
    <source>
        <dbReference type="Proteomes" id="UP000035681"/>
    </source>
</evidence>
<dbReference type="Proteomes" id="UP000035681">
    <property type="component" value="Unplaced"/>
</dbReference>
<dbReference type="WBParaSite" id="SSTP_0000491100.1">
    <property type="protein sequence ID" value="SSTP_0000491100.1"/>
    <property type="gene ID" value="SSTP_0000491100"/>
</dbReference>
<feature type="signal peptide" evidence="1">
    <location>
        <begin position="1"/>
        <end position="19"/>
    </location>
</feature>
<keyword evidence="2" id="KW-1185">Reference proteome</keyword>
<dbReference type="WBParaSite" id="TCONS_00013104.p1">
    <property type="protein sequence ID" value="TCONS_00013104.p1"/>
    <property type="gene ID" value="XLOC_008902"/>
</dbReference>
<protein>
    <submittedName>
        <fullName evidence="4">CUB domain-containing protein</fullName>
    </submittedName>
</protein>
<accession>A0A0K0E5X6</accession>
<keyword evidence="1" id="KW-0732">Signal</keyword>
<feature type="chain" id="PRO_5005327503" evidence="1">
    <location>
        <begin position="20"/>
        <end position="303"/>
    </location>
</feature>
<reference evidence="3" key="1">
    <citation type="submission" date="2015-08" db="UniProtKB">
        <authorList>
            <consortium name="WormBaseParasite"/>
        </authorList>
    </citation>
    <scope>IDENTIFICATION</scope>
</reference>
<evidence type="ECO:0000256" key="1">
    <source>
        <dbReference type="SAM" id="SignalP"/>
    </source>
</evidence>